<organism evidence="1 2">
    <name type="scientific">Propioniciclava flava</name>
    <dbReference type="NCBI Taxonomy" id="2072026"/>
    <lineage>
        <taxon>Bacteria</taxon>
        <taxon>Bacillati</taxon>
        <taxon>Actinomycetota</taxon>
        <taxon>Actinomycetes</taxon>
        <taxon>Propionibacteriales</taxon>
        <taxon>Propionibacteriaceae</taxon>
        <taxon>Propioniciclava</taxon>
    </lineage>
</organism>
<comment type="caution">
    <text evidence="1">The sequence shown here is derived from an EMBL/GenBank/DDBJ whole genome shotgun (WGS) entry which is preliminary data.</text>
</comment>
<protein>
    <recommendedName>
        <fullName evidence="3">Flavodoxin-like domain-containing protein</fullName>
    </recommendedName>
</protein>
<dbReference type="OrthoDB" id="3253043at2"/>
<reference evidence="1 2" key="1">
    <citation type="submission" date="2018-01" db="EMBL/GenBank/DDBJ databases">
        <title>Lactibacter flavus gen. nov., sp. nov., a novel bacterium of the family Propionibacteriaceae isolated from raw milk and dairy products.</title>
        <authorList>
            <person name="Wenning M."/>
            <person name="Breitenwieser F."/>
            <person name="Huptas C."/>
            <person name="von Neubeck M."/>
            <person name="Busse H.-J."/>
            <person name="Scherer S."/>
        </authorList>
    </citation>
    <scope>NUCLEOTIDE SEQUENCE [LARGE SCALE GENOMIC DNA]</scope>
    <source>
        <strain evidence="1 2">VG341</strain>
    </source>
</reference>
<dbReference type="RefSeq" id="WP_048768667.1">
    <property type="nucleotide sequence ID" value="NZ_PPCV01000002.1"/>
</dbReference>
<accession>A0A4Q2EJY2</accession>
<evidence type="ECO:0000313" key="1">
    <source>
        <dbReference type="EMBL" id="RXW33022.1"/>
    </source>
</evidence>
<dbReference type="InterPro" id="IPR029039">
    <property type="entry name" value="Flavoprotein-like_sf"/>
</dbReference>
<dbReference type="SUPFAM" id="SSF52218">
    <property type="entry name" value="Flavoproteins"/>
    <property type="match status" value="1"/>
</dbReference>
<evidence type="ECO:0000313" key="2">
    <source>
        <dbReference type="Proteomes" id="UP000290624"/>
    </source>
</evidence>
<name>A0A4Q2EJY2_9ACTN</name>
<dbReference type="Gene3D" id="3.40.50.360">
    <property type="match status" value="1"/>
</dbReference>
<keyword evidence="2" id="KW-1185">Reference proteome</keyword>
<dbReference type="Proteomes" id="UP000290624">
    <property type="component" value="Unassembled WGS sequence"/>
</dbReference>
<dbReference type="AlphaFoldDB" id="A0A4Q2EJY2"/>
<gene>
    <name evidence="1" type="ORF">C1706_03940</name>
</gene>
<proteinExistence type="predicted"/>
<dbReference type="EMBL" id="PPCV01000002">
    <property type="protein sequence ID" value="RXW33022.1"/>
    <property type="molecule type" value="Genomic_DNA"/>
</dbReference>
<sequence length="167" mass="17442">MSILIITESYFGNTSAIAKAVAEGITDALGAGQASIVTASEAGATLPAGLTAAIIAAPTHDFSLPTPRTREQAQAKGATANTTRGVREWIEALQPVTGLPVVTIDTSTKTRFTPGTASKTAYKLLKKRGFTKARRGPSFHVAGIPGPLLDQELLRAHQWGQGFSNSL</sequence>
<evidence type="ECO:0008006" key="3">
    <source>
        <dbReference type="Google" id="ProtNLM"/>
    </source>
</evidence>